<gene>
    <name evidence="2" type="ORF">FOF52_09985</name>
</gene>
<evidence type="ECO:0000313" key="2">
    <source>
        <dbReference type="EMBL" id="UPT21248.1"/>
    </source>
</evidence>
<keyword evidence="3" id="KW-1185">Reference proteome</keyword>
<dbReference type="Pfam" id="PF06245">
    <property type="entry name" value="DUF1015"/>
    <property type="match status" value="1"/>
</dbReference>
<protein>
    <submittedName>
        <fullName evidence="2">DUF1015 domain-containing protein</fullName>
    </submittedName>
</protein>
<dbReference type="RefSeq" id="WP_248593557.1">
    <property type="nucleotide sequence ID" value="NZ_BAABEB010000013.1"/>
</dbReference>
<dbReference type="EMBL" id="CP051627">
    <property type="protein sequence ID" value="UPT21248.1"/>
    <property type="molecule type" value="Genomic_DNA"/>
</dbReference>
<accession>A0ABY4L449</accession>
<dbReference type="PANTHER" id="PTHR36454">
    <property type="entry name" value="LMO2823 PROTEIN"/>
    <property type="match status" value="1"/>
</dbReference>
<dbReference type="PANTHER" id="PTHR36454:SF1">
    <property type="entry name" value="DUF1015 DOMAIN-CONTAINING PROTEIN"/>
    <property type="match status" value="1"/>
</dbReference>
<evidence type="ECO:0000256" key="1">
    <source>
        <dbReference type="SAM" id="MobiDB-lite"/>
    </source>
</evidence>
<name>A0ABY4L449_THEAE</name>
<sequence>MSDSAADVLCLRPFRGLRYASPDSRPLFEVSDLNLALALAPPYDVVSADAVTDLVRAEPRNAVRLTLPPTAAPRSGLCGPGRYARAAHTLRRWIADGVLVHDPEPALYVYEQTASGGSRQRGLIGALRLPPPRGRAVRGHEDVGEASVADRARLMERTRANLEPILLIYRGGTGPSRGSASRLTDRATEEAPLTDTVTRDGTRHRLWAITDPDRHAAIAADLSTRSALIADGHHRYAAYQRLRDSHPGHPAWAHGLALLVDSDAFPPHLGAIHRVFDGVSAHRMALAAAGWARVDDLTGLPVEESASRLARAGRQGPALLLVDGRRGFLVHGVDHAALAAALPHRSARWRRLPTAFLCCLLLPSCGLRDEDARLVHDSAAEAVSLAHAHRGCAVVLPPPRIDDVYAVAARGELTPRKSTSFGPKPRTGLVLRLLETDSTDH</sequence>
<organism evidence="2 3">
    <name type="scientific">Thermobifida alba</name>
    <name type="common">Thermomonospora alba</name>
    <dbReference type="NCBI Taxonomy" id="53522"/>
    <lineage>
        <taxon>Bacteria</taxon>
        <taxon>Bacillati</taxon>
        <taxon>Actinomycetota</taxon>
        <taxon>Actinomycetes</taxon>
        <taxon>Streptosporangiales</taxon>
        <taxon>Nocardiopsidaceae</taxon>
        <taxon>Thermobifida</taxon>
    </lineage>
</organism>
<reference evidence="2 3" key="1">
    <citation type="submission" date="2020-04" db="EMBL/GenBank/DDBJ databases">
        <title>Thermobifida alba genome sequencing and assembly.</title>
        <authorList>
            <person name="Luzics S."/>
            <person name="Horvath B."/>
            <person name="Nagy I."/>
            <person name="Toth A."/>
            <person name="Nagy I."/>
            <person name="Kukolya J."/>
        </authorList>
    </citation>
    <scope>NUCLEOTIDE SEQUENCE [LARGE SCALE GENOMIC DNA]</scope>
    <source>
        <strain evidence="2 3">DSM 43795</strain>
    </source>
</reference>
<proteinExistence type="predicted"/>
<feature type="region of interest" description="Disordered" evidence="1">
    <location>
        <begin position="173"/>
        <end position="196"/>
    </location>
</feature>
<dbReference type="InterPro" id="IPR008323">
    <property type="entry name" value="UCP033563"/>
</dbReference>
<evidence type="ECO:0000313" key="3">
    <source>
        <dbReference type="Proteomes" id="UP000832041"/>
    </source>
</evidence>
<dbReference type="Proteomes" id="UP000832041">
    <property type="component" value="Chromosome"/>
</dbReference>